<comment type="caution">
    <text evidence="2">The sequence shown here is derived from an EMBL/GenBank/DDBJ whole genome shotgun (WGS) entry which is preliminary data.</text>
</comment>
<dbReference type="InterPro" id="IPR017438">
    <property type="entry name" value="ATP-NAD_kinase_N"/>
</dbReference>
<evidence type="ECO:0000259" key="1">
    <source>
        <dbReference type="Pfam" id="PF00781"/>
    </source>
</evidence>
<feature type="domain" description="DAGKc" evidence="1">
    <location>
        <begin position="7"/>
        <end position="119"/>
    </location>
</feature>
<dbReference type="Gene3D" id="3.40.50.10330">
    <property type="entry name" value="Probable inorganic polyphosphate/atp-NAD kinase, domain 1"/>
    <property type="match status" value="1"/>
</dbReference>
<proteinExistence type="predicted"/>
<dbReference type="RefSeq" id="WP_265792240.1">
    <property type="nucleotide sequence ID" value="NZ_JAPIUZ010000001.1"/>
</dbReference>
<dbReference type="GO" id="GO:0016301">
    <property type="term" value="F:kinase activity"/>
    <property type="evidence" value="ECO:0007669"/>
    <property type="project" value="UniProtKB-KW"/>
</dbReference>
<keyword evidence="2" id="KW-0808">Transferase</keyword>
<accession>A0ABT3QAQ0</accession>
<reference evidence="2 3" key="1">
    <citation type="submission" date="2022-11" db="EMBL/GenBank/DDBJ databases">
        <title>Genome sequencing of Acetobacter type strain.</title>
        <authorList>
            <person name="Heo J."/>
            <person name="Lee D."/>
            <person name="Han B.-H."/>
            <person name="Hong S.-B."/>
            <person name="Kwon S.-W."/>
        </authorList>
    </citation>
    <scope>NUCLEOTIDE SEQUENCE [LARGE SCALE GENOMIC DNA]</scope>
    <source>
        <strain evidence="2 3">KACC 21253</strain>
    </source>
</reference>
<evidence type="ECO:0000313" key="3">
    <source>
        <dbReference type="Proteomes" id="UP001301152"/>
    </source>
</evidence>
<evidence type="ECO:0000313" key="2">
    <source>
        <dbReference type="EMBL" id="MCX2562362.1"/>
    </source>
</evidence>
<organism evidence="2 3">
    <name type="scientific">Acetobacter thailandicus</name>
    <dbReference type="NCBI Taxonomy" id="1502842"/>
    <lineage>
        <taxon>Bacteria</taxon>
        <taxon>Pseudomonadati</taxon>
        <taxon>Pseudomonadota</taxon>
        <taxon>Alphaproteobacteria</taxon>
        <taxon>Acetobacterales</taxon>
        <taxon>Acetobacteraceae</taxon>
        <taxon>Acetobacter</taxon>
    </lineage>
</organism>
<name>A0ABT3QAQ0_9PROT</name>
<keyword evidence="2" id="KW-0418">Kinase</keyword>
<dbReference type="InterPro" id="IPR016064">
    <property type="entry name" value="NAD/diacylglycerol_kinase_sf"/>
</dbReference>
<dbReference type="Proteomes" id="UP001301152">
    <property type="component" value="Unassembled WGS sequence"/>
</dbReference>
<dbReference type="EMBL" id="JAPIUZ010000001">
    <property type="protein sequence ID" value="MCX2562362.1"/>
    <property type="molecule type" value="Genomic_DNA"/>
</dbReference>
<sequence length="331" mass="36134">MPCSFALIHNPQSRRNVKTGLSASDVLRALPDLLFCAPETEAALVAALADIAPRKIKYLIVDGGDGTVSKVLSVMHASGWPKEEWPVLIVLPSGNTNLVAEDVGFGLRGEAALKQLVLLAQGQMNKCSVVRRRPLVVSWPDGSHVSVLGFFGGLGAFTRGIEIAHRPGFLKTFSHEAAVICAFLLTVLKLLAPHSRKKWLDGSAVDVTLDGVPAESKRHFLMLFTALRRFPHGVWPFWQRSDSAEQGVVYLDVAAHPERLTTAVFNLLRNRIPSWIRQSPSYNSGLADKISLRGEPLLVLDGEILQTSPEGGFEIEAGPEVSFLQFSKKDD</sequence>
<protein>
    <submittedName>
        <fullName evidence="2">Diacylglycerol kinase family protein</fullName>
    </submittedName>
</protein>
<keyword evidence="3" id="KW-1185">Reference proteome</keyword>
<dbReference type="InterPro" id="IPR001206">
    <property type="entry name" value="Diacylglycerol_kinase_cat_dom"/>
</dbReference>
<dbReference type="Pfam" id="PF00781">
    <property type="entry name" value="DAGK_cat"/>
    <property type="match status" value="1"/>
</dbReference>
<gene>
    <name evidence="2" type="ORF">OQ497_00025</name>
</gene>
<dbReference type="SUPFAM" id="SSF111331">
    <property type="entry name" value="NAD kinase/diacylglycerol kinase-like"/>
    <property type="match status" value="1"/>
</dbReference>